<keyword evidence="1" id="KW-0472">Membrane</keyword>
<dbReference type="Proteomes" id="UP001244297">
    <property type="component" value="Unassembled WGS sequence"/>
</dbReference>
<protein>
    <submittedName>
        <fullName evidence="2">Uncharacterized protein</fullName>
    </submittedName>
</protein>
<dbReference type="RefSeq" id="WP_238287125.1">
    <property type="nucleotide sequence ID" value="NZ_BPQS01000008.1"/>
</dbReference>
<keyword evidence="1" id="KW-0812">Transmembrane</keyword>
<organism evidence="2 3">
    <name type="scientific">Methylobacterium longum</name>
    <dbReference type="NCBI Taxonomy" id="767694"/>
    <lineage>
        <taxon>Bacteria</taxon>
        <taxon>Pseudomonadati</taxon>
        <taxon>Pseudomonadota</taxon>
        <taxon>Alphaproteobacteria</taxon>
        <taxon>Hyphomicrobiales</taxon>
        <taxon>Methylobacteriaceae</taxon>
        <taxon>Methylobacterium</taxon>
    </lineage>
</organism>
<reference evidence="3" key="1">
    <citation type="journal article" date="2019" name="Int. J. Syst. Evol. Microbiol.">
        <title>The Global Catalogue of Microorganisms (GCM) 10K type strain sequencing project: providing services to taxonomists for standard genome sequencing and annotation.</title>
        <authorList>
            <consortium name="The Broad Institute Genomics Platform"/>
            <consortium name="The Broad Institute Genome Sequencing Center for Infectious Disease"/>
            <person name="Wu L."/>
            <person name="Ma J."/>
        </authorList>
    </citation>
    <scope>NUCLEOTIDE SEQUENCE [LARGE SCALE GENOMIC DNA]</scope>
    <source>
        <strain evidence="3">CECT 7806</strain>
    </source>
</reference>
<sequence length="54" mass="5799">MLDAAFWWCATVALVGSAGLVAVALLAGRSSRSYPAGTKLPREEHLMVRHFGRA</sequence>
<dbReference type="EMBL" id="JAUFPT010000054">
    <property type="protein sequence ID" value="MDN3572104.1"/>
    <property type="molecule type" value="Genomic_DNA"/>
</dbReference>
<proteinExistence type="predicted"/>
<evidence type="ECO:0000313" key="2">
    <source>
        <dbReference type="EMBL" id="MDN3572104.1"/>
    </source>
</evidence>
<keyword evidence="1" id="KW-1133">Transmembrane helix</keyword>
<feature type="transmembrane region" description="Helical" evidence="1">
    <location>
        <begin position="6"/>
        <end position="27"/>
    </location>
</feature>
<name>A0ABT8AQJ8_9HYPH</name>
<accession>A0ABT8AQJ8</accession>
<comment type="caution">
    <text evidence="2">The sequence shown here is derived from an EMBL/GenBank/DDBJ whole genome shotgun (WGS) entry which is preliminary data.</text>
</comment>
<evidence type="ECO:0000313" key="3">
    <source>
        <dbReference type="Proteomes" id="UP001244297"/>
    </source>
</evidence>
<gene>
    <name evidence="2" type="ORF">QWZ18_15895</name>
</gene>
<keyword evidence="3" id="KW-1185">Reference proteome</keyword>
<evidence type="ECO:0000256" key="1">
    <source>
        <dbReference type="SAM" id="Phobius"/>
    </source>
</evidence>